<evidence type="ECO:0000256" key="7">
    <source>
        <dbReference type="SAM" id="MobiDB-lite"/>
    </source>
</evidence>
<feature type="compositionally biased region" description="Low complexity" evidence="7">
    <location>
        <begin position="463"/>
        <end position="482"/>
    </location>
</feature>
<feature type="transmembrane region" description="Helical" evidence="8">
    <location>
        <begin position="349"/>
        <end position="366"/>
    </location>
</feature>
<evidence type="ECO:0000256" key="4">
    <source>
        <dbReference type="ARBA" id="ARBA00022692"/>
    </source>
</evidence>
<feature type="transmembrane region" description="Helical" evidence="8">
    <location>
        <begin position="267"/>
        <end position="291"/>
    </location>
</feature>
<feature type="transmembrane region" description="Helical" evidence="8">
    <location>
        <begin position="320"/>
        <end position="343"/>
    </location>
</feature>
<feature type="region of interest" description="Disordered" evidence="7">
    <location>
        <begin position="397"/>
        <end position="424"/>
    </location>
</feature>
<evidence type="ECO:0000259" key="9">
    <source>
        <dbReference type="Pfam" id="PF03600"/>
    </source>
</evidence>
<feature type="transmembrane region" description="Helical" evidence="8">
    <location>
        <begin position="644"/>
        <end position="667"/>
    </location>
</feature>
<feature type="transmembrane region" description="Helical" evidence="8">
    <location>
        <begin position="190"/>
        <end position="218"/>
    </location>
</feature>
<dbReference type="Proteomes" id="UP000812966">
    <property type="component" value="Unassembled WGS sequence"/>
</dbReference>
<feature type="transmembrane region" description="Helical" evidence="8">
    <location>
        <begin position="12"/>
        <end position="33"/>
    </location>
</feature>
<keyword evidence="5 8" id="KW-1133">Transmembrane helix</keyword>
<keyword evidence="4 8" id="KW-0812">Transmembrane</keyword>
<feature type="transmembrane region" description="Helical" evidence="8">
    <location>
        <begin position="511"/>
        <end position="530"/>
    </location>
</feature>
<comment type="subcellular location">
    <subcellularLocation>
        <location evidence="1">Cell membrane</location>
        <topology evidence="1">Multi-pass membrane protein</topology>
    </subcellularLocation>
</comment>
<accession>A0A8K0NP71</accession>
<dbReference type="GO" id="GO:0055085">
    <property type="term" value="P:transmembrane transport"/>
    <property type="evidence" value="ECO:0007669"/>
    <property type="project" value="InterPro"/>
</dbReference>
<keyword evidence="6 8" id="KW-0472">Membrane</keyword>
<feature type="transmembrane region" description="Helical" evidence="8">
    <location>
        <begin position="148"/>
        <end position="170"/>
    </location>
</feature>
<keyword evidence="11" id="KW-1185">Reference proteome</keyword>
<feature type="region of interest" description="Disordered" evidence="7">
    <location>
        <begin position="56"/>
        <end position="99"/>
    </location>
</feature>
<feature type="compositionally biased region" description="Polar residues" evidence="7">
    <location>
        <begin position="446"/>
        <end position="462"/>
    </location>
</feature>
<reference evidence="10" key="1">
    <citation type="submission" date="2020-04" db="EMBL/GenBank/DDBJ databases">
        <title>Analysis of mating type loci in Filobasidium floriforme.</title>
        <authorList>
            <person name="Nowrousian M."/>
        </authorList>
    </citation>
    <scope>NUCLEOTIDE SEQUENCE</scope>
    <source>
        <strain evidence="10">CBS 6242</strain>
    </source>
</reference>
<evidence type="ECO:0000313" key="11">
    <source>
        <dbReference type="Proteomes" id="UP000812966"/>
    </source>
</evidence>
<organism evidence="10 11">
    <name type="scientific">Filobasidium floriforme</name>
    <dbReference type="NCBI Taxonomy" id="5210"/>
    <lineage>
        <taxon>Eukaryota</taxon>
        <taxon>Fungi</taxon>
        <taxon>Dikarya</taxon>
        <taxon>Basidiomycota</taxon>
        <taxon>Agaricomycotina</taxon>
        <taxon>Tremellomycetes</taxon>
        <taxon>Filobasidiales</taxon>
        <taxon>Filobasidiaceae</taxon>
        <taxon>Filobasidium</taxon>
    </lineage>
</organism>
<keyword evidence="3" id="KW-1003">Cell membrane</keyword>
<feature type="region of interest" description="Disordered" evidence="7">
    <location>
        <begin position="445"/>
        <end position="482"/>
    </location>
</feature>
<protein>
    <recommendedName>
        <fullName evidence="9">Citrate transporter-like domain-containing protein</fullName>
    </recommendedName>
</protein>
<proteinExistence type="predicted"/>
<feature type="compositionally biased region" description="Polar residues" evidence="7">
    <location>
        <begin position="56"/>
        <end position="68"/>
    </location>
</feature>
<dbReference type="EMBL" id="JABELV010000125">
    <property type="protein sequence ID" value="KAG7530208.1"/>
    <property type="molecule type" value="Genomic_DNA"/>
</dbReference>
<dbReference type="GO" id="GO:0005886">
    <property type="term" value="C:plasma membrane"/>
    <property type="evidence" value="ECO:0007669"/>
    <property type="project" value="UniProtKB-SubCell"/>
</dbReference>
<evidence type="ECO:0000256" key="1">
    <source>
        <dbReference type="ARBA" id="ARBA00004651"/>
    </source>
</evidence>
<dbReference type="PANTHER" id="PTHR43302">
    <property type="entry name" value="TRANSPORTER ARSB-RELATED"/>
    <property type="match status" value="1"/>
</dbReference>
<feature type="compositionally biased region" description="Low complexity" evidence="7">
    <location>
        <begin position="69"/>
        <end position="78"/>
    </location>
</feature>
<comment type="caution">
    <text evidence="10">The sequence shown here is derived from an EMBL/GenBank/DDBJ whole genome shotgun (WGS) entry which is preliminary data.</text>
</comment>
<keyword evidence="2" id="KW-0813">Transport</keyword>
<evidence type="ECO:0000256" key="8">
    <source>
        <dbReference type="SAM" id="Phobius"/>
    </source>
</evidence>
<gene>
    <name evidence="10" type="ORF">FFLO_05201</name>
</gene>
<evidence type="ECO:0000256" key="2">
    <source>
        <dbReference type="ARBA" id="ARBA00022448"/>
    </source>
</evidence>
<dbReference type="AlphaFoldDB" id="A0A8K0NP71"/>
<dbReference type="PANTHER" id="PTHR43302:SF5">
    <property type="entry name" value="TRANSPORTER ARSB-RELATED"/>
    <property type="match status" value="1"/>
</dbReference>
<feature type="domain" description="Citrate transporter-like" evidence="9">
    <location>
        <begin position="119"/>
        <end position="361"/>
    </location>
</feature>
<sequence>MEAQSNHRINGFSIFTLIVFIAVNVLVVFPIRIPLPRPLTRALVTLLRKLRILNTPETSSSTSGPHTQTINSISTSTTPNPPAQTARATDPDGDQDPEEDDLLEKQYHLPITLSTAPVIGVLLLLASTSIPGDVVRTGIVGSGGVKPYDIMTLFISLAYISLSLDCTGLLRYMAFWVSLKGGTSGRRLYLFFFLFFFFFGVIVGNDPIILSGTSFLAYFSRIAGISPPRAWIFMQFASCNIASAVLVSSNPTNLVLTGAYDVSFLVYSAWTVLPVLATGFVLFPILVWGVFRDKEDQLIPRRLETPDVDPKTALIDKNGAIFGSVLLGITLALLVGLSAGGLLHGVQGVWTVTAPAAIVMLARDLWYDAKKFKKGGPSGDEPGGADEGAGTDELELQGMDDLSGSKGVVEAGKAPKPASKGSIQVPEEIHTNGKAETMMTMRRRNSGMNPTSVTLSSPITRNTSISLPPSTSSIPPKTQPQQKRTFQSTFQAIPRHFPTFTHVFVRLPLPLLPFAFSMFILVEALSYVGWIRVFGGWWTSWVEVAGLAGAIFLMGVLSVLGCNAFGTNIGATILLSRVLQQWSNNANNVVSNRVLYGSLYTLALGSNYGAFSYTFSASLAGLLWKSILAQKGIQVGRWEFAKNNAVIVLVCMIVGCLVVAAEVCVMYDD</sequence>
<evidence type="ECO:0000313" key="10">
    <source>
        <dbReference type="EMBL" id="KAG7530208.1"/>
    </source>
</evidence>
<evidence type="ECO:0000256" key="3">
    <source>
        <dbReference type="ARBA" id="ARBA00022475"/>
    </source>
</evidence>
<name>A0A8K0NP71_9TREE</name>
<dbReference type="InterPro" id="IPR004680">
    <property type="entry name" value="Cit_transptr-like_dom"/>
</dbReference>
<feature type="transmembrane region" description="Helical" evidence="8">
    <location>
        <begin position="595"/>
        <end position="624"/>
    </location>
</feature>
<evidence type="ECO:0000256" key="5">
    <source>
        <dbReference type="ARBA" id="ARBA00022989"/>
    </source>
</evidence>
<evidence type="ECO:0000256" key="6">
    <source>
        <dbReference type="ARBA" id="ARBA00023136"/>
    </source>
</evidence>
<dbReference type="Pfam" id="PF03600">
    <property type="entry name" value="CitMHS"/>
    <property type="match status" value="1"/>
</dbReference>
<feature type="transmembrane region" description="Helical" evidence="8">
    <location>
        <begin position="550"/>
        <end position="575"/>
    </location>
</feature>